<dbReference type="EMBL" id="CP104213">
    <property type="protein sequence ID" value="UWX65484.1"/>
    <property type="molecule type" value="Genomic_DNA"/>
</dbReference>
<dbReference type="PANTHER" id="PTHR34215:SF1">
    <property type="entry name" value="YLXR DOMAIN-CONTAINING PROTEIN"/>
    <property type="match status" value="1"/>
</dbReference>
<evidence type="ECO:0000313" key="3">
    <source>
        <dbReference type="Proteomes" id="UP001060261"/>
    </source>
</evidence>
<dbReference type="SUPFAM" id="SSF64376">
    <property type="entry name" value="YlxR-like"/>
    <property type="match status" value="1"/>
</dbReference>
<accession>A0ABY5YMK3</accession>
<dbReference type="RefSeq" id="WP_260561739.1">
    <property type="nucleotide sequence ID" value="NZ_BAABEC010000189.1"/>
</dbReference>
<name>A0ABY5YMK3_9DEIO</name>
<proteinExistence type="predicted"/>
<dbReference type="InterPro" id="IPR007393">
    <property type="entry name" value="YlxR_dom"/>
</dbReference>
<dbReference type="Pfam" id="PF04296">
    <property type="entry name" value="YlxR"/>
    <property type="match status" value="1"/>
</dbReference>
<reference evidence="2" key="1">
    <citation type="submission" date="2022-09" db="EMBL/GenBank/DDBJ databases">
        <title>genome sequence of Deinococcus rubellus.</title>
        <authorList>
            <person name="Srinivasan S."/>
        </authorList>
    </citation>
    <scope>NUCLEOTIDE SEQUENCE</scope>
    <source>
        <strain evidence="2">Ant6</strain>
    </source>
</reference>
<keyword evidence="3" id="KW-1185">Reference proteome</keyword>
<evidence type="ECO:0000259" key="1">
    <source>
        <dbReference type="Pfam" id="PF04296"/>
    </source>
</evidence>
<dbReference type="InterPro" id="IPR035931">
    <property type="entry name" value="YlxR-like_sf"/>
</dbReference>
<dbReference type="Proteomes" id="UP001060261">
    <property type="component" value="Chromosome"/>
</dbReference>
<evidence type="ECO:0000313" key="2">
    <source>
        <dbReference type="EMBL" id="UWX65484.1"/>
    </source>
</evidence>
<feature type="domain" description="YlxR" evidence="1">
    <location>
        <begin position="17"/>
        <end position="75"/>
    </location>
</feature>
<dbReference type="Gene3D" id="3.30.1230.10">
    <property type="entry name" value="YlxR-like"/>
    <property type="match status" value="1"/>
</dbReference>
<protein>
    <submittedName>
        <fullName evidence="2">DUF448 domain-containing protein</fullName>
    </submittedName>
</protein>
<organism evidence="2 3">
    <name type="scientific">Deinococcus rubellus</name>
    <dbReference type="NCBI Taxonomy" id="1889240"/>
    <lineage>
        <taxon>Bacteria</taxon>
        <taxon>Thermotogati</taxon>
        <taxon>Deinococcota</taxon>
        <taxon>Deinococci</taxon>
        <taxon>Deinococcales</taxon>
        <taxon>Deinococcaceae</taxon>
        <taxon>Deinococcus</taxon>
    </lineage>
</organism>
<dbReference type="InterPro" id="IPR037465">
    <property type="entry name" value="YlxR"/>
</dbReference>
<dbReference type="PANTHER" id="PTHR34215">
    <property type="entry name" value="BLL0784 PROTEIN"/>
    <property type="match status" value="1"/>
</dbReference>
<gene>
    <name evidence="2" type="ORF">N0D28_07490</name>
</gene>
<sequence length="101" mass="11129">MPDLTPLPPLTRHVPERSCVACRKKRPQAQFVRLVRTASGWRVVGQAIKAGRGAYVCADTPGCWAEKKLRRAFGLQATSLCSELQERYELTPSFSISAAPS</sequence>